<name>A0ABT6F1W2_9SYNE</name>
<evidence type="ECO:0000313" key="3">
    <source>
        <dbReference type="Proteomes" id="UP001154265"/>
    </source>
</evidence>
<protein>
    <recommendedName>
        <fullName evidence="4">MarR family transcriptional regulator</fullName>
    </recommendedName>
</protein>
<evidence type="ECO:0000313" key="2">
    <source>
        <dbReference type="EMBL" id="MDG2991805.1"/>
    </source>
</evidence>
<organism evidence="2 3">
    <name type="scientific">Candidatus Synechococcus calcipolaris G9</name>
    <dbReference type="NCBI Taxonomy" id="1497997"/>
    <lineage>
        <taxon>Bacteria</taxon>
        <taxon>Bacillati</taxon>
        <taxon>Cyanobacteriota</taxon>
        <taxon>Cyanophyceae</taxon>
        <taxon>Synechococcales</taxon>
        <taxon>Synechococcaceae</taxon>
        <taxon>Synechococcus</taxon>
    </lineage>
</organism>
<reference evidence="2" key="2">
    <citation type="submission" date="2022-01" db="EMBL/GenBank/DDBJ databases">
        <authorList>
            <person name="Zivanovic Y."/>
            <person name="Moreira D."/>
            <person name="Lopez-Garcia P."/>
        </authorList>
    </citation>
    <scope>NUCLEOTIDE SEQUENCE</scope>
    <source>
        <strain evidence="2">G9</strain>
    </source>
</reference>
<evidence type="ECO:0008006" key="4">
    <source>
        <dbReference type="Google" id="ProtNLM"/>
    </source>
</evidence>
<sequence>MARIDDQHNSRRSGSSDPSEGLNVTDLLVLPDRQRSVVRFLIRQPRKSEAEIAEHLQESLEQITPLLQELIQSGYIALDENLYIPKLGRRSPQVQPKRRSAKVAAVWDKLG</sequence>
<dbReference type="RefSeq" id="WP_277867732.1">
    <property type="nucleotide sequence ID" value="NZ_JAKKUT010000005.1"/>
</dbReference>
<keyword evidence="3" id="KW-1185">Reference proteome</keyword>
<proteinExistence type="predicted"/>
<dbReference type="Proteomes" id="UP001154265">
    <property type="component" value="Unassembled WGS sequence"/>
</dbReference>
<reference evidence="2" key="1">
    <citation type="journal article" date="2022" name="Genome Biol. Evol.">
        <title>A New Gene Family Diagnostic for Intracellular Biomineralization of Amorphous Ca Carbonates by Cyanobacteria.</title>
        <authorList>
            <person name="Benzerara K."/>
            <person name="Duprat E."/>
            <person name="Bitard-Feildel T."/>
            <person name="Caumes G."/>
            <person name="Cassier-Chauvat C."/>
            <person name="Chauvat F."/>
            <person name="Dezi M."/>
            <person name="Diop S.I."/>
            <person name="Gaschignard G."/>
            <person name="Gorgen S."/>
            <person name="Gugger M."/>
            <person name="Lopez-Garcia P."/>
            <person name="Millet M."/>
            <person name="Skouri-Panet F."/>
            <person name="Moreira D."/>
            <person name="Callebaut I."/>
        </authorList>
    </citation>
    <scope>NUCLEOTIDE SEQUENCE</scope>
    <source>
        <strain evidence="2">G9</strain>
    </source>
</reference>
<evidence type="ECO:0000256" key="1">
    <source>
        <dbReference type="SAM" id="MobiDB-lite"/>
    </source>
</evidence>
<comment type="caution">
    <text evidence="2">The sequence shown here is derived from an EMBL/GenBank/DDBJ whole genome shotgun (WGS) entry which is preliminary data.</text>
</comment>
<feature type="region of interest" description="Disordered" evidence="1">
    <location>
        <begin position="1"/>
        <end position="25"/>
    </location>
</feature>
<dbReference type="InterPro" id="IPR036390">
    <property type="entry name" value="WH_DNA-bd_sf"/>
</dbReference>
<accession>A0ABT6F1W2</accession>
<dbReference type="SUPFAM" id="SSF46785">
    <property type="entry name" value="Winged helix' DNA-binding domain"/>
    <property type="match status" value="1"/>
</dbReference>
<dbReference type="EMBL" id="JAKKUT010000005">
    <property type="protein sequence ID" value="MDG2991805.1"/>
    <property type="molecule type" value="Genomic_DNA"/>
</dbReference>
<gene>
    <name evidence="2" type="ORF">L3556_12815</name>
</gene>